<dbReference type="Proteomes" id="UP000253153">
    <property type="component" value="Unassembled WGS sequence"/>
</dbReference>
<dbReference type="GeneID" id="41990945"/>
<dbReference type="AlphaFoldDB" id="A0A366SA24"/>
<dbReference type="InterPro" id="IPR054208">
    <property type="entry name" value="DUF6914"/>
</dbReference>
<keyword evidence="2" id="KW-1185">Reference proteome</keyword>
<accession>A0A366SA24</accession>
<name>A0A366SA24_9HYPO</name>
<dbReference type="EMBL" id="QKXC01000037">
    <property type="protein sequence ID" value="RBR25536.1"/>
    <property type="molecule type" value="Genomic_DNA"/>
</dbReference>
<evidence type="ECO:0000313" key="2">
    <source>
        <dbReference type="Proteomes" id="UP000253153"/>
    </source>
</evidence>
<protein>
    <submittedName>
        <fullName evidence="1">Uncharacterized protein</fullName>
    </submittedName>
</protein>
<evidence type="ECO:0000313" key="1">
    <source>
        <dbReference type="EMBL" id="RBR25536.1"/>
    </source>
</evidence>
<reference evidence="1 2" key="1">
    <citation type="submission" date="2018-06" db="EMBL/GenBank/DDBJ databases">
        <title>Fusarium incarnatum-equiseti species complex species 28.</title>
        <authorList>
            <person name="Gardiner D.M."/>
        </authorList>
    </citation>
    <scope>NUCLEOTIDE SEQUENCE [LARGE SCALE GENOMIC DNA]</scope>
    <source>
        <strain evidence="1 2">FIESC_28</strain>
    </source>
</reference>
<organism evidence="1 2">
    <name type="scientific">Fusarium coffeatum</name>
    <dbReference type="NCBI Taxonomy" id="231269"/>
    <lineage>
        <taxon>Eukaryota</taxon>
        <taxon>Fungi</taxon>
        <taxon>Dikarya</taxon>
        <taxon>Ascomycota</taxon>
        <taxon>Pezizomycotina</taxon>
        <taxon>Sordariomycetes</taxon>
        <taxon>Hypocreomycetidae</taxon>
        <taxon>Hypocreales</taxon>
        <taxon>Nectriaceae</taxon>
        <taxon>Fusarium</taxon>
        <taxon>Fusarium incarnatum-equiseti species complex</taxon>
    </lineage>
</organism>
<sequence length="176" mass="19887">MVQLVALALYDRVNFSRGNSRRIFGHEAYHWGIIITPQPSSGRDCHAFEATDASDIDPVTFRMNNPTMGWWMRHKPNVNPDLSAKLLGRIVIGQIPDGVSGADLKKVFERVPLPVKNTHPQQSCVTWAIDAIRTMQKQGWVPQIELNGLKDWALYYADERMKGTSGREPKVKVYGV</sequence>
<dbReference type="OrthoDB" id="4924482at2759"/>
<proteinExistence type="predicted"/>
<comment type="caution">
    <text evidence="1">The sequence shown here is derived from an EMBL/GenBank/DDBJ whole genome shotgun (WGS) entry which is preliminary data.</text>
</comment>
<dbReference type="RefSeq" id="XP_031020127.1">
    <property type="nucleotide sequence ID" value="XM_031155649.1"/>
</dbReference>
<dbReference type="Pfam" id="PF21858">
    <property type="entry name" value="DUF6914"/>
    <property type="match status" value="1"/>
</dbReference>
<gene>
    <name evidence="1" type="ORF">FIESC28_01499</name>
</gene>